<dbReference type="EMBL" id="LR899013">
    <property type="protein sequence ID" value="CAD7090315.1"/>
    <property type="molecule type" value="Genomic_DNA"/>
</dbReference>
<sequence>MDLSQMCATGKDVTMTPNKSVIINSQKWNSILKHLNRNEEAIQQSEQEKKYKEYLKEGSAEMTCKWMNSIEKTRENKAIERQKREAEKIIEGERRFKELKENDEKARLEQVAKAQQMMNRLRIGTRELESAALLSEVLKGRELQCNFNADLNKSMSERKKKEAEQLQIQSVIAIEEQQRQMMEAKKRTDDYKNEVYRMAKDEAKRKMETSRRQTEYEKRMREQADKELQAQIERERAILQRKKEAMRKNALEAMKMVEQRRLRDKMENEIDNKIIEIFAKGKNNIADMKKEKDRQKKEEIVRMKDANAQKVFVQAADRSAEEEERLRKAVKEANDKIDQQEKDRIQRERILKAARIKQYLEDMERQKIAKAKQMEHIRWSIANRLKNEEVNQEFEKLKAQEKIKRAQEIRAVLLEQMKERKEMEQKQREQDSLCVSLTNERDDKNFMEFANVLIEDAKKKSRPILPLMRAVDKYKKASDMDVERKEPRHLKSNLPIQDKVEGTCACAASMSTSPPKNNQPIIKYDLNELKQLNPRVSPRTPLWA</sequence>
<dbReference type="InParanoid" id="A0A7R8V148"/>
<organism evidence="2 3">
    <name type="scientific">Hermetia illucens</name>
    <name type="common">Black soldier fly</name>
    <dbReference type="NCBI Taxonomy" id="343691"/>
    <lineage>
        <taxon>Eukaryota</taxon>
        <taxon>Metazoa</taxon>
        <taxon>Ecdysozoa</taxon>
        <taxon>Arthropoda</taxon>
        <taxon>Hexapoda</taxon>
        <taxon>Insecta</taxon>
        <taxon>Pterygota</taxon>
        <taxon>Neoptera</taxon>
        <taxon>Endopterygota</taxon>
        <taxon>Diptera</taxon>
        <taxon>Brachycera</taxon>
        <taxon>Stratiomyomorpha</taxon>
        <taxon>Stratiomyidae</taxon>
        <taxon>Hermetiinae</taxon>
        <taxon>Hermetia</taxon>
    </lineage>
</organism>
<dbReference type="OrthoDB" id="331765at2759"/>
<evidence type="ECO:0008006" key="4">
    <source>
        <dbReference type="Google" id="ProtNLM"/>
    </source>
</evidence>
<keyword evidence="1" id="KW-0175">Coiled coil</keyword>
<dbReference type="PANTHER" id="PTHR39944">
    <property type="match status" value="1"/>
</dbReference>
<dbReference type="PANTHER" id="PTHR39944:SF1">
    <property type="entry name" value="CALDESMON-RELATED PROTEIN-RELATED"/>
    <property type="match status" value="1"/>
</dbReference>
<accession>A0A7R8V148</accession>
<name>A0A7R8V148_HERIL</name>
<reference evidence="2 3" key="1">
    <citation type="submission" date="2020-11" db="EMBL/GenBank/DDBJ databases">
        <authorList>
            <person name="Wallbank WR R."/>
            <person name="Pardo Diaz C."/>
            <person name="Kozak K."/>
            <person name="Martin S."/>
            <person name="Jiggins C."/>
            <person name="Moest M."/>
            <person name="Warren A I."/>
            <person name="Generalovic N T."/>
            <person name="Byers J.R.P. K."/>
            <person name="Montejo-Kovacevich G."/>
            <person name="Yen C E."/>
        </authorList>
    </citation>
    <scope>NUCLEOTIDE SEQUENCE [LARGE SCALE GENOMIC DNA]</scope>
</reference>
<dbReference type="AlphaFoldDB" id="A0A7R8V148"/>
<proteinExistence type="predicted"/>
<feature type="coiled-coil region" evidence="1">
    <location>
        <begin position="174"/>
        <end position="343"/>
    </location>
</feature>
<evidence type="ECO:0000313" key="2">
    <source>
        <dbReference type="EMBL" id="CAD7090315.1"/>
    </source>
</evidence>
<evidence type="ECO:0000256" key="1">
    <source>
        <dbReference type="SAM" id="Coils"/>
    </source>
</evidence>
<gene>
    <name evidence="2" type="ORF">HERILL_LOCUS12803</name>
</gene>
<feature type="coiled-coil region" evidence="1">
    <location>
        <begin position="387"/>
        <end position="426"/>
    </location>
</feature>
<protein>
    <recommendedName>
        <fullName evidence="4">Trichohyalin-plectin-homology domain-containing protein</fullName>
    </recommendedName>
</protein>
<evidence type="ECO:0000313" key="3">
    <source>
        <dbReference type="Proteomes" id="UP000594454"/>
    </source>
</evidence>
<dbReference type="FunCoup" id="A0A7R8V148">
    <property type="interactions" value="16"/>
</dbReference>
<keyword evidence="3" id="KW-1185">Reference proteome</keyword>
<dbReference type="OMA" id="EMHFRSQ"/>
<dbReference type="Proteomes" id="UP000594454">
    <property type="component" value="Chromosome 5"/>
</dbReference>